<feature type="region of interest" description="Disordered" evidence="1">
    <location>
        <begin position="25"/>
        <end position="46"/>
    </location>
</feature>
<dbReference type="AlphaFoldDB" id="A0A9P0NYN5"/>
<proteinExistence type="predicted"/>
<sequence>MGPSSIHQKSPLCFATIGTQTTLELSSSTPRKIKVQDTNTKKKYCP</sequence>
<evidence type="ECO:0000256" key="1">
    <source>
        <dbReference type="SAM" id="MobiDB-lite"/>
    </source>
</evidence>
<gene>
    <name evidence="2" type="ORF">ACAOBT_LOCUS4631</name>
</gene>
<evidence type="ECO:0000313" key="2">
    <source>
        <dbReference type="EMBL" id="CAH1962336.1"/>
    </source>
</evidence>
<evidence type="ECO:0000313" key="3">
    <source>
        <dbReference type="Proteomes" id="UP001152888"/>
    </source>
</evidence>
<reference evidence="2" key="1">
    <citation type="submission" date="2022-03" db="EMBL/GenBank/DDBJ databases">
        <authorList>
            <person name="Sayadi A."/>
        </authorList>
    </citation>
    <scope>NUCLEOTIDE SEQUENCE</scope>
</reference>
<accession>A0A9P0NYN5</accession>
<dbReference type="Proteomes" id="UP001152888">
    <property type="component" value="Unassembled WGS sequence"/>
</dbReference>
<comment type="caution">
    <text evidence="2">The sequence shown here is derived from an EMBL/GenBank/DDBJ whole genome shotgun (WGS) entry which is preliminary data.</text>
</comment>
<organism evidence="2 3">
    <name type="scientific">Acanthoscelides obtectus</name>
    <name type="common">Bean weevil</name>
    <name type="synonym">Bruchus obtectus</name>
    <dbReference type="NCBI Taxonomy" id="200917"/>
    <lineage>
        <taxon>Eukaryota</taxon>
        <taxon>Metazoa</taxon>
        <taxon>Ecdysozoa</taxon>
        <taxon>Arthropoda</taxon>
        <taxon>Hexapoda</taxon>
        <taxon>Insecta</taxon>
        <taxon>Pterygota</taxon>
        <taxon>Neoptera</taxon>
        <taxon>Endopterygota</taxon>
        <taxon>Coleoptera</taxon>
        <taxon>Polyphaga</taxon>
        <taxon>Cucujiformia</taxon>
        <taxon>Chrysomeloidea</taxon>
        <taxon>Chrysomelidae</taxon>
        <taxon>Bruchinae</taxon>
        <taxon>Bruchini</taxon>
        <taxon>Acanthoscelides</taxon>
    </lineage>
</organism>
<dbReference type="EMBL" id="CAKOFQ010006701">
    <property type="protein sequence ID" value="CAH1962336.1"/>
    <property type="molecule type" value="Genomic_DNA"/>
</dbReference>
<name>A0A9P0NYN5_ACAOB</name>
<protein>
    <submittedName>
        <fullName evidence="2">Uncharacterized protein</fullName>
    </submittedName>
</protein>
<keyword evidence="3" id="KW-1185">Reference proteome</keyword>